<reference evidence="1" key="1">
    <citation type="submission" date="2022-01" db="EMBL/GenBank/DDBJ databases">
        <authorList>
            <person name="Jo J.-H."/>
            <person name="Im W.-T."/>
        </authorList>
    </citation>
    <scope>NUCLEOTIDE SEQUENCE</scope>
    <source>
        <strain evidence="1">NA20</strain>
    </source>
</reference>
<accession>A0ABS9KUD9</accession>
<proteinExistence type="predicted"/>
<organism evidence="1 2">
    <name type="scientific">Terrimonas ginsenosidimutans</name>
    <dbReference type="NCBI Taxonomy" id="2908004"/>
    <lineage>
        <taxon>Bacteria</taxon>
        <taxon>Pseudomonadati</taxon>
        <taxon>Bacteroidota</taxon>
        <taxon>Chitinophagia</taxon>
        <taxon>Chitinophagales</taxon>
        <taxon>Chitinophagaceae</taxon>
        <taxon>Terrimonas</taxon>
    </lineage>
</organism>
<dbReference type="RefSeq" id="WP_237874412.1">
    <property type="nucleotide sequence ID" value="NZ_JAKLTR010000010.1"/>
</dbReference>
<keyword evidence="2" id="KW-1185">Reference proteome</keyword>
<protein>
    <recommendedName>
        <fullName evidence="3">Baseplate protein J-like domain-containing protein</fullName>
    </recommendedName>
</protein>
<evidence type="ECO:0000313" key="1">
    <source>
        <dbReference type="EMBL" id="MCG2615915.1"/>
    </source>
</evidence>
<name>A0ABS9KUD9_9BACT</name>
<dbReference type="Proteomes" id="UP001165367">
    <property type="component" value="Unassembled WGS sequence"/>
</dbReference>
<evidence type="ECO:0008006" key="3">
    <source>
        <dbReference type="Google" id="ProtNLM"/>
    </source>
</evidence>
<evidence type="ECO:0000313" key="2">
    <source>
        <dbReference type="Proteomes" id="UP001165367"/>
    </source>
</evidence>
<sequence>MEANRRYTTMVFPQYFDGNAIKVHIALIPRNRDPFNPLDTYAGAPANNLTGFADLVPQFKAYVVNSLEDFPVANTNAPLRKPKEATLQGLTSAPNKKALLTALRDQSGLKITKTHVQDKAGDSLPMERSVKKYLPESYRTSFNFTSPKHPNAKTDDSYHCAMRNPPPATPFTPSSDDISWGKVYAYILRQPLLARATGLVYEATIPVTDPAWFVKGGYIFVSVENADYAPVQAHSLLHANGPLIKQYAARIPKLKQGQARTLFAPVLFPVLAKADPNDPVEPIPYGNWDKIFAESNEYNDGFAKIVHANQPISKNILAEQFDGTHPVHDAGIRLGWDDEQLLVWFIRQLRGDETNFNAPLPDGKDRIDALFGVAGYRVDVKEADVPNADWESLNTVITNAEYKIGTASVGNAIGQSLELPFQVFPSRVDSDTNESFWLPMYYGNWIGKSIVMKDTDAIEINYLHQSKDNAVSPVQLFNPGPSKIPLHYGKMYDFRVRLCDISNGGPTVGHDPLYQSASPNASVHFKRYIAPANLRIINIESAFESNANTTKHIEFFNEKIENGKEVYDANPRLVIKRPTLGYPAVVFTNKYQLAGQDPVQLLKTLPVKKLPDGELEAQQLEPALDDPDVRRVEVVVEVETLRLDNLMSASGRENYALLYSTTREFPAAFDEELDLQVRFRDFPVLNLSNSGDPLNSNSNPFNDPDLNKTEIDAMSEIILPTARKIRITLRAVCEGDDQYYKFINEGNHDLDTRYGKTTQFFFYKESGAENELLQPKANVPMVQALYLQPDPAFIRRNLIPATLFRRESSIPNQPDIVQRLAKQLGMESKGLTIVGKKGERVVFGCSSRIRHSLAPDNSSITFSSKAELDGHWLGCIVYKMNRDWSWDAMQITSFRIGRDKKFRKDDEIEHQDIVGEIEINHSVSFEALQPDEFGLINRDHTTIVFIDAIEPKTALKRANGLPRFPDEMQVNYTITPRFKADHGEGTTIEQPAQLDLPTTIRPSQVPKLASAGIAFSPYQRNARYSATEARKKFLWLEFEEPVEDPNDTIFARVLAYAPDQLLSNNNPELFIAPQEPALPIDPEYMRVITPLQSDEKAGLNAMQPLIKATDSNRHYILPLPPGLHAESDEMFGFFTYEFRIGHNHWTDRNENLWSTAQGRFGRALRVTGIQHPAPTLLCTLNRDNKRLYVNAPYAKAVANGRNVTSAPPRTQLWALLYAQVKQADGKEFRNILLGEKPLDWRRRVFETAEVTELNTTLFREMRRDRSQFLFKKEIVEIGKVKVDKAIIKAIRKDMPVVGTCVWENKEIEEMLDLYGLPEESPLSVVVVELFGNIRSFREHITNLQDAGVRDNVIATARSSSVKDEKEQEVFARMVHTTGENREDVAATVQIRPLSSGLGHYRILRTSPLTEVPFVCCPC</sequence>
<comment type="caution">
    <text evidence="1">The sequence shown here is derived from an EMBL/GenBank/DDBJ whole genome shotgun (WGS) entry which is preliminary data.</text>
</comment>
<gene>
    <name evidence="1" type="ORF">LZZ85_16585</name>
</gene>
<dbReference type="EMBL" id="JAKLTR010000010">
    <property type="protein sequence ID" value="MCG2615915.1"/>
    <property type="molecule type" value="Genomic_DNA"/>
</dbReference>